<keyword evidence="1" id="KW-1133">Transmembrane helix</keyword>
<dbReference type="EMBL" id="AP027735">
    <property type="protein sequence ID" value="BDZ60166.1"/>
    <property type="molecule type" value="Genomic_DNA"/>
</dbReference>
<protein>
    <recommendedName>
        <fullName evidence="3">RNA polymerase sigma factor 70 region 4 type 2 domain-containing protein</fullName>
    </recommendedName>
</protein>
<evidence type="ECO:0000256" key="1">
    <source>
        <dbReference type="SAM" id="Phobius"/>
    </source>
</evidence>
<evidence type="ECO:0000313" key="2">
    <source>
        <dbReference type="EMBL" id="BDZ60166.1"/>
    </source>
</evidence>
<accession>A0ABM8HGM0</accession>
<organism evidence="2">
    <name type="scientific">Barrientosiimonas endolithica</name>
    <dbReference type="NCBI Taxonomy" id="1535208"/>
    <lineage>
        <taxon>Bacteria</taxon>
        <taxon>Bacillati</taxon>
        <taxon>Actinomycetota</taxon>
        <taxon>Actinomycetes</taxon>
        <taxon>Micrococcales</taxon>
        <taxon>Dermacoccaceae</taxon>
        <taxon>Barrientosiimonas</taxon>
    </lineage>
</organism>
<reference evidence="2" key="2">
    <citation type="submission" date="2023-02" db="EMBL/GenBank/DDBJ databases">
        <authorList>
            <person name="Sun Q."/>
            <person name="Mori K."/>
        </authorList>
    </citation>
    <scope>NUCLEOTIDE SEQUENCE</scope>
    <source>
        <strain evidence="2">NBRC 110608</strain>
    </source>
</reference>
<dbReference type="SUPFAM" id="SSF88659">
    <property type="entry name" value="Sigma3 and sigma4 domains of RNA polymerase sigma factors"/>
    <property type="match status" value="1"/>
</dbReference>
<name>A0ABM8HGM0_9MICO</name>
<dbReference type="InterPro" id="IPR036388">
    <property type="entry name" value="WH-like_DNA-bd_sf"/>
</dbReference>
<dbReference type="Gene3D" id="1.10.10.10">
    <property type="entry name" value="Winged helix-like DNA-binding domain superfamily/Winged helix DNA-binding domain"/>
    <property type="match status" value="1"/>
</dbReference>
<dbReference type="InterPro" id="IPR013324">
    <property type="entry name" value="RNA_pol_sigma_r3/r4-like"/>
</dbReference>
<feature type="transmembrane region" description="Helical" evidence="1">
    <location>
        <begin position="176"/>
        <end position="196"/>
    </location>
</feature>
<keyword evidence="1" id="KW-0472">Membrane</keyword>
<gene>
    <name evidence="2" type="ORF">GCM10025872_38230</name>
</gene>
<evidence type="ECO:0008006" key="3">
    <source>
        <dbReference type="Google" id="ProtNLM"/>
    </source>
</evidence>
<reference evidence="2" key="1">
    <citation type="journal article" date="2014" name="Int. J. Syst. Evol. Microbiol.">
        <title>Complete genome of a new Firmicutes species belonging to the dominant human colonic microbiota ('Ruminococcus bicirculans') reveals two chromosomes and a selective capacity to utilize plant glucans.</title>
        <authorList>
            <consortium name="NISC Comparative Sequencing Program"/>
            <person name="Wegmann U."/>
            <person name="Louis P."/>
            <person name="Goesmann A."/>
            <person name="Henrissat B."/>
            <person name="Duncan S.H."/>
            <person name="Flint H.J."/>
        </authorList>
    </citation>
    <scope>NUCLEOTIDE SEQUENCE</scope>
    <source>
        <strain evidence="2">NBRC 110608</strain>
    </source>
</reference>
<keyword evidence="1" id="KW-0812">Transmembrane</keyword>
<sequence length="488" mass="51570">MGEGAMTRSREEFTHFAETVTGSSARLAWLLTGDATRAKGLVRGALARTYVDWPHLHDDFARGQRTREVLLRNAIHDPEPFVPLATDRLARLGQLSPRDRAIAVLRHGFELPEAAVAELVGCSRGAVRTVAHDTHDLRGGLRDADAPPELGRLDPAEAVAEGERLRTTSSRRDRRLVLGGLAAVALLAAVVVPQVAGPPEVRTESLILDARLAETGRPLQGTFGLGRVTDGDGQAASLVATVVGSGPGRQLVLALDYVDGAARIGSTVLDLPTQQGRVSQGMIGRMPVYVVRGRVAQAMVSFGPTVGDASRRSVEALPLSEWTVLWPWQPGLSRTSRQPVGLLWNDGDQGYYAAAVAGSYPAAQRMRVLAPNGRQGLLTSDGTSLLFETWSGESRLALDNGPSLVAVDRVGIGYGMPFTAVGSGPATRGEVLGVAGARVRLQRATPPTDVYAVTVEGPGGTQLAESVLVQVFDGAKPVARVQVGPATR</sequence>
<proteinExistence type="predicted"/>